<dbReference type="GO" id="GO:0016491">
    <property type="term" value="F:oxidoreductase activity"/>
    <property type="evidence" value="ECO:0007669"/>
    <property type="project" value="UniProtKB-KW"/>
</dbReference>
<dbReference type="AlphaFoldDB" id="A0A934JV80"/>
<dbReference type="GO" id="GO:0005737">
    <property type="term" value="C:cytoplasm"/>
    <property type="evidence" value="ECO:0007669"/>
    <property type="project" value="TreeGrafter"/>
</dbReference>
<proteinExistence type="predicted"/>
<dbReference type="EMBL" id="JAEMNX010000007">
    <property type="protein sequence ID" value="MBJ7537657.1"/>
    <property type="molecule type" value="Genomic_DNA"/>
</dbReference>
<sequence length="377" mass="40864">MTSASRTADAIIIGGGLHGCSTALQLAMRGMSVIIIEKDYVGRHASGVNAGGVRRLGRDLAEVPLSVESAKMWHDIESLVGDDCGFVASRQIKVAETEEHMVQLQNRVQQVKALGFDHEKMIDQKELREKLPAISDHCVGGLIVEGDGSANPFRTSQAFRRQCESLGVQLKENTVVSRFEKKEGVWHIHTSMGKFESPNLVNCAGAWGGKMAEMLGESVPIDTRAPMLMITSRIPPFIDSVVGVQGRPLSFKQFVNGTVLIGGGHVGKANPDTNETLLKYEGLAINANIAMTLFPQIRHAKIVRSWAGIEGYLPDNIPVISKSNIDGAFHSFGYSAHGFQMSPIAGKILSELIIDGKSELSIDAFSINRFSNDSLKP</sequence>
<dbReference type="InterPro" id="IPR036188">
    <property type="entry name" value="FAD/NAD-bd_sf"/>
</dbReference>
<evidence type="ECO:0000256" key="1">
    <source>
        <dbReference type="ARBA" id="ARBA00023002"/>
    </source>
</evidence>
<dbReference type="Proteomes" id="UP000628710">
    <property type="component" value="Unassembled WGS sequence"/>
</dbReference>
<evidence type="ECO:0000313" key="4">
    <source>
        <dbReference type="Proteomes" id="UP000628710"/>
    </source>
</evidence>
<dbReference type="PANTHER" id="PTHR13847:SF287">
    <property type="entry name" value="FAD-DEPENDENT OXIDOREDUCTASE DOMAIN-CONTAINING PROTEIN 1"/>
    <property type="match status" value="1"/>
</dbReference>
<gene>
    <name evidence="3" type="ORF">I8J31_08245</name>
</gene>
<dbReference type="SUPFAM" id="SSF51905">
    <property type="entry name" value="FAD/NAD(P)-binding domain"/>
    <property type="match status" value="1"/>
</dbReference>
<accession>A0A934JV80</accession>
<name>A0A934JV80_9GAMM</name>
<dbReference type="PANTHER" id="PTHR13847">
    <property type="entry name" value="SARCOSINE DEHYDROGENASE-RELATED"/>
    <property type="match status" value="1"/>
</dbReference>
<dbReference type="InterPro" id="IPR006076">
    <property type="entry name" value="FAD-dep_OxRdtase"/>
</dbReference>
<reference evidence="3" key="1">
    <citation type="submission" date="2020-12" db="EMBL/GenBank/DDBJ databases">
        <title>Marinomonas arctica sp. nov., a psychrotolerant bacterium isolated from the Arctic.</title>
        <authorList>
            <person name="Zhang Y."/>
        </authorList>
    </citation>
    <scope>NUCLEOTIDE SEQUENCE</scope>
    <source>
        <strain evidence="3">C1424</strain>
    </source>
</reference>
<keyword evidence="4" id="KW-1185">Reference proteome</keyword>
<organism evidence="3 4">
    <name type="scientific">Marinomonas transparens</name>
    <dbReference type="NCBI Taxonomy" id="2795388"/>
    <lineage>
        <taxon>Bacteria</taxon>
        <taxon>Pseudomonadati</taxon>
        <taxon>Pseudomonadota</taxon>
        <taxon>Gammaproteobacteria</taxon>
        <taxon>Oceanospirillales</taxon>
        <taxon>Oceanospirillaceae</taxon>
        <taxon>Marinomonas</taxon>
    </lineage>
</organism>
<evidence type="ECO:0000259" key="2">
    <source>
        <dbReference type="Pfam" id="PF01266"/>
    </source>
</evidence>
<dbReference type="Gene3D" id="3.30.9.10">
    <property type="entry name" value="D-Amino Acid Oxidase, subunit A, domain 2"/>
    <property type="match status" value="1"/>
</dbReference>
<feature type="domain" description="FAD dependent oxidoreductase" evidence="2">
    <location>
        <begin position="9"/>
        <end position="352"/>
    </location>
</feature>
<protein>
    <submittedName>
        <fullName evidence="3">FAD-binding oxidoreductase</fullName>
    </submittedName>
</protein>
<keyword evidence="1" id="KW-0560">Oxidoreductase</keyword>
<evidence type="ECO:0000313" key="3">
    <source>
        <dbReference type="EMBL" id="MBJ7537657.1"/>
    </source>
</evidence>
<dbReference type="Pfam" id="PF01266">
    <property type="entry name" value="DAO"/>
    <property type="match status" value="1"/>
</dbReference>
<dbReference type="Gene3D" id="3.50.50.60">
    <property type="entry name" value="FAD/NAD(P)-binding domain"/>
    <property type="match status" value="1"/>
</dbReference>
<comment type="caution">
    <text evidence="3">The sequence shown here is derived from an EMBL/GenBank/DDBJ whole genome shotgun (WGS) entry which is preliminary data.</text>
</comment>